<dbReference type="RefSeq" id="WP_085869782.1">
    <property type="nucleotide sequence ID" value="NZ_FWFQ01000032.1"/>
</dbReference>
<dbReference type="EMBL" id="FWFQ01000032">
    <property type="protein sequence ID" value="SLN62534.1"/>
    <property type="molecule type" value="Genomic_DNA"/>
</dbReference>
<dbReference type="OrthoDB" id="8116725at2"/>
<evidence type="ECO:0000313" key="2">
    <source>
        <dbReference type="EMBL" id="SLN62534.1"/>
    </source>
</evidence>
<dbReference type="Proteomes" id="UP000193409">
    <property type="component" value="Unassembled WGS sequence"/>
</dbReference>
<feature type="domain" description="YjiS-like" evidence="1">
    <location>
        <begin position="22"/>
        <end position="57"/>
    </location>
</feature>
<accession>A0A1Y5TFD1</accession>
<organism evidence="2 3">
    <name type="scientific">Pseudoruegeria aquimaris</name>
    <dbReference type="NCBI Taxonomy" id="393663"/>
    <lineage>
        <taxon>Bacteria</taxon>
        <taxon>Pseudomonadati</taxon>
        <taxon>Pseudomonadota</taxon>
        <taxon>Alphaproteobacteria</taxon>
        <taxon>Rhodobacterales</taxon>
        <taxon>Roseobacteraceae</taxon>
        <taxon>Pseudoruegeria</taxon>
    </lineage>
</organism>
<reference evidence="2 3" key="1">
    <citation type="submission" date="2017-03" db="EMBL/GenBank/DDBJ databases">
        <authorList>
            <person name="Afonso C.L."/>
            <person name="Miller P.J."/>
            <person name="Scott M.A."/>
            <person name="Spackman E."/>
            <person name="Goraichik I."/>
            <person name="Dimitrov K.M."/>
            <person name="Suarez D.L."/>
            <person name="Swayne D.E."/>
        </authorList>
    </citation>
    <scope>NUCLEOTIDE SEQUENCE [LARGE SCALE GENOMIC DNA]</scope>
    <source>
        <strain evidence="2 3">CECT 7680</strain>
    </source>
</reference>
<protein>
    <recommendedName>
        <fullName evidence="1">YjiS-like domain-containing protein</fullName>
    </recommendedName>
</protein>
<keyword evidence="3" id="KW-1185">Reference proteome</keyword>
<gene>
    <name evidence="2" type="ORF">PSA7680_03294</name>
</gene>
<dbReference type="AlphaFoldDB" id="A0A1Y5TFD1"/>
<proteinExistence type="predicted"/>
<evidence type="ECO:0000313" key="3">
    <source>
        <dbReference type="Proteomes" id="UP000193409"/>
    </source>
</evidence>
<evidence type="ECO:0000259" key="1">
    <source>
        <dbReference type="Pfam" id="PF06568"/>
    </source>
</evidence>
<name>A0A1Y5TFD1_9RHOB</name>
<dbReference type="InterPro" id="IPR009506">
    <property type="entry name" value="YjiS-like"/>
</dbReference>
<dbReference type="Pfam" id="PF06568">
    <property type="entry name" value="YjiS-like"/>
    <property type="match status" value="1"/>
</dbReference>
<sequence>MAAFETSRPATGSLFGGRLANLFAALIEWNDRRVTRKALSKLTDRELDDIGLSRGDLDALRG</sequence>